<proteinExistence type="predicted"/>
<comment type="caution">
    <text evidence="1">The sequence shown here is derived from an EMBL/GenBank/DDBJ whole genome shotgun (WGS) entry which is preliminary data.</text>
</comment>
<dbReference type="Proteomes" id="UP001054945">
    <property type="component" value="Unassembled WGS sequence"/>
</dbReference>
<dbReference type="AlphaFoldDB" id="A0AAV4Q7C7"/>
<evidence type="ECO:0000313" key="2">
    <source>
        <dbReference type="Proteomes" id="UP001054945"/>
    </source>
</evidence>
<protein>
    <submittedName>
        <fullName evidence="1">Uncharacterized protein</fullName>
    </submittedName>
</protein>
<dbReference type="EMBL" id="BPLR01005693">
    <property type="protein sequence ID" value="GIY04296.1"/>
    <property type="molecule type" value="Genomic_DNA"/>
</dbReference>
<keyword evidence="2" id="KW-1185">Reference proteome</keyword>
<evidence type="ECO:0000313" key="1">
    <source>
        <dbReference type="EMBL" id="GIY04296.1"/>
    </source>
</evidence>
<gene>
    <name evidence="1" type="ORF">CEXT_346781</name>
</gene>
<organism evidence="1 2">
    <name type="scientific">Caerostris extrusa</name>
    <name type="common">Bark spider</name>
    <name type="synonym">Caerostris bankana</name>
    <dbReference type="NCBI Taxonomy" id="172846"/>
    <lineage>
        <taxon>Eukaryota</taxon>
        <taxon>Metazoa</taxon>
        <taxon>Ecdysozoa</taxon>
        <taxon>Arthropoda</taxon>
        <taxon>Chelicerata</taxon>
        <taxon>Arachnida</taxon>
        <taxon>Araneae</taxon>
        <taxon>Araneomorphae</taxon>
        <taxon>Entelegynae</taxon>
        <taxon>Araneoidea</taxon>
        <taxon>Araneidae</taxon>
        <taxon>Caerostris</taxon>
    </lineage>
</organism>
<reference evidence="1 2" key="1">
    <citation type="submission" date="2021-06" db="EMBL/GenBank/DDBJ databases">
        <title>Caerostris extrusa draft genome.</title>
        <authorList>
            <person name="Kono N."/>
            <person name="Arakawa K."/>
        </authorList>
    </citation>
    <scope>NUCLEOTIDE SEQUENCE [LARGE SCALE GENOMIC DNA]</scope>
</reference>
<accession>A0AAV4Q7C7</accession>
<name>A0AAV4Q7C7_CAEEX</name>
<sequence>MTGDMKGDRGISITNDFYKYFFENVCKMINKRMLLQNEQCVLLPVNPERFITLTAKRCNCEEEEKNMSVL</sequence>